<reference evidence="1" key="1">
    <citation type="submission" date="2022-08" db="EMBL/GenBank/DDBJ databases">
        <authorList>
            <person name="Vandamme P."/>
            <person name="Hettiarachchi A."/>
            <person name="Peeters C."/>
            <person name="Cnockaert M."/>
            <person name="Carlier A."/>
        </authorList>
    </citation>
    <scope>NUCLEOTIDE SEQUENCE</scope>
    <source>
        <strain evidence="1">LMG 31809</strain>
    </source>
</reference>
<reference evidence="1" key="2">
    <citation type="journal article" date="2023" name="Syst. Appl. Microbiol.">
        <title>Govania unica gen. nov., sp. nov., a rare biosphere bacterium that represents a novel family in the class Alphaproteobacteria.</title>
        <authorList>
            <person name="Vandamme P."/>
            <person name="Peeters C."/>
            <person name="Hettiarachchi A."/>
            <person name="Cnockaert M."/>
            <person name="Carlier A."/>
        </authorList>
    </citation>
    <scope>NUCLEOTIDE SEQUENCE</scope>
    <source>
        <strain evidence="1">LMG 31809</strain>
    </source>
</reference>
<evidence type="ECO:0000313" key="1">
    <source>
        <dbReference type="EMBL" id="MDA5194736.1"/>
    </source>
</evidence>
<proteinExistence type="predicted"/>
<accession>A0A9X3TZB5</accession>
<gene>
    <name evidence="1" type="ORF">NYP16_12310</name>
</gene>
<protein>
    <submittedName>
        <fullName evidence="1">Uncharacterized protein</fullName>
    </submittedName>
</protein>
<name>A0A9X3TZB5_9PROT</name>
<dbReference type="RefSeq" id="WP_274944441.1">
    <property type="nucleotide sequence ID" value="NZ_JANWOI010000004.1"/>
</dbReference>
<sequence length="98" mass="10415">MIRMQFCYSLSADESQSCDGGEAVCFSSGILTKAQDAGASSVFVASFCAGCTILLHRLPSLSTLNMSVFFTDSSFAPRTVFCIIQADEGVAFFGLLFA</sequence>
<dbReference type="AlphaFoldDB" id="A0A9X3TZB5"/>
<dbReference type="EMBL" id="JANWOI010000004">
    <property type="protein sequence ID" value="MDA5194736.1"/>
    <property type="molecule type" value="Genomic_DNA"/>
</dbReference>
<evidence type="ECO:0000313" key="2">
    <source>
        <dbReference type="Proteomes" id="UP001141619"/>
    </source>
</evidence>
<organism evidence="1 2">
    <name type="scientific">Govanella unica</name>
    <dbReference type="NCBI Taxonomy" id="2975056"/>
    <lineage>
        <taxon>Bacteria</taxon>
        <taxon>Pseudomonadati</taxon>
        <taxon>Pseudomonadota</taxon>
        <taxon>Alphaproteobacteria</taxon>
        <taxon>Emcibacterales</taxon>
        <taxon>Govanellaceae</taxon>
        <taxon>Govanella</taxon>
    </lineage>
</organism>
<comment type="caution">
    <text evidence="1">The sequence shown here is derived from an EMBL/GenBank/DDBJ whole genome shotgun (WGS) entry which is preliminary data.</text>
</comment>
<dbReference type="Proteomes" id="UP001141619">
    <property type="component" value="Unassembled WGS sequence"/>
</dbReference>
<keyword evidence="2" id="KW-1185">Reference proteome</keyword>